<keyword evidence="6" id="KW-0456">Lyase</keyword>
<dbReference type="EMBL" id="UIVS01000001">
    <property type="protein sequence ID" value="SVP89465.1"/>
    <property type="molecule type" value="Genomic_DNA"/>
</dbReference>
<evidence type="ECO:0000256" key="6">
    <source>
        <dbReference type="ARBA" id="ARBA00023239"/>
    </source>
</evidence>
<dbReference type="InterPro" id="IPR013785">
    <property type="entry name" value="Aldolase_TIM"/>
</dbReference>
<keyword evidence="5" id="KW-0324">Glycolysis</keyword>
<evidence type="ECO:0000256" key="2">
    <source>
        <dbReference type="ARBA" id="ARBA00004714"/>
    </source>
</evidence>
<name>A0A3B0MID3_THEAN</name>
<dbReference type="NCBIfam" id="NF033379">
    <property type="entry name" value="FrucBisAld_I"/>
    <property type="match status" value="1"/>
</dbReference>
<evidence type="ECO:0000256" key="3">
    <source>
        <dbReference type="ARBA" id="ARBA00010387"/>
    </source>
</evidence>
<evidence type="ECO:0000256" key="5">
    <source>
        <dbReference type="ARBA" id="ARBA00023152"/>
    </source>
</evidence>
<dbReference type="Gene3D" id="3.20.20.70">
    <property type="entry name" value="Aldolase class I"/>
    <property type="match status" value="1"/>
</dbReference>
<evidence type="ECO:0000256" key="1">
    <source>
        <dbReference type="ARBA" id="ARBA00000441"/>
    </source>
</evidence>
<evidence type="ECO:0000313" key="8">
    <source>
        <dbReference type="EMBL" id="SVP89465.1"/>
    </source>
</evidence>
<organism evidence="8">
    <name type="scientific">Theileria annulata</name>
    <dbReference type="NCBI Taxonomy" id="5874"/>
    <lineage>
        <taxon>Eukaryota</taxon>
        <taxon>Sar</taxon>
        <taxon>Alveolata</taxon>
        <taxon>Apicomplexa</taxon>
        <taxon>Aconoidasida</taxon>
        <taxon>Piroplasmida</taxon>
        <taxon>Theileriidae</taxon>
        <taxon>Theileria</taxon>
    </lineage>
</organism>
<proteinExistence type="inferred from homology"/>
<dbReference type="UniPathway" id="UPA00109">
    <property type="reaction ID" value="UER00183"/>
</dbReference>
<evidence type="ECO:0000313" key="7">
    <source>
        <dbReference type="EMBL" id="SVP88296.1"/>
    </source>
</evidence>
<dbReference type="SUPFAM" id="SSF51569">
    <property type="entry name" value="Aldolase"/>
    <property type="match status" value="1"/>
</dbReference>
<accession>A0A3B0MID3</accession>
<reference evidence="8" key="1">
    <citation type="submission" date="2018-07" db="EMBL/GenBank/DDBJ databases">
        <authorList>
            <person name="Quirk P.G."/>
            <person name="Krulwich T.A."/>
        </authorList>
    </citation>
    <scope>NUCLEOTIDE SEQUENCE</scope>
    <source>
        <strain evidence="8">Anand</strain>
    </source>
</reference>
<dbReference type="Pfam" id="PF00274">
    <property type="entry name" value="Glycolytic"/>
    <property type="match status" value="1"/>
</dbReference>
<protein>
    <recommendedName>
        <fullName evidence="4">fructose-bisphosphate aldolase</fullName>
        <ecNumber evidence="4">4.1.2.13</ecNumber>
    </recommendedName>
</protein>
<sequence length="377" mass="42084">MEYAKELVETANKLVANGKGILAADESDNTIKKRFDAIGLENTEEHRAKYRSLLFSTPDLNKYISGVILFEETMYQKDPNSGKSMLELLNENGLLVGIKVDKGLFTLPLLGETTTKGFDDLYDRSTKFYKMGARFAKWRNVLTIDKSKNLPSQLALQENAQNLARYALVCQSAGLVPIVEPEVLMDGDHSAEECEKVTTKVLVEVFKALNDYNVLLEGMLLKVNMVVPGAQYSSTDRVGNVAELTVRCLLRTVPAVVPGVVFLSGGQSELEATKNLNDINERLLTLTNYSNSETGDKKSSRLWKLSFSYGRALQSSCLKVWSGKDENVKNAQKVLQQMTKNNSLAAQGKLSKKDLEDVEKLTKDMVKSTLYEKDYKY</sequence>
<dbReference type="VEuPathDB" id="PiroplasmaDB:TA20060"/>
<dbReference type="FunFam" id="3.20.20.70:FF:000140">
    <property type="entry name" value="Fructose-bisphosphate aldolase"/>
    <property type="match status" value="1"/>
</dbReference>
<dbReference type="AlphaFoldDB" id="A0A3B0MID3"/>
<evidence type="ECO:0000256" key="4">
    <source>
        <dbReference type="ARBA" id="ARBA00013068"/>
    </source>
</evidence>
<dbReference type="EC" id="4.1.2.13" evidence="4"/>
<dbReference type="InterPro" id="IPR000741">
    <property type="entry name" value="FBA_I"/>
</dbReference>
<dbReference type="GO" id="GO:0004332">
    <property type="term" value="F:fructose-bisphosphate aldolase activity"/>
    <property type="evidence" value="ECO:0007669"/>
    <property type="project" value="UniProtKB-EC"/>
</dbReference>
<dbReference type="GO" id="GO:0006096">
    <property type="term" value="P:glycolytic process"/>
    <property type="evidence" value="ECO:0007669"/>
    <property type="project" value="UniProtKB-UniPathway"/>
</dbReference>
<comment type="pathway">
    <text evidence="2">Carbohydrate degradation; glycolysis; D-glyceraldehyde 3-phosphate and glycerone phosphate from D-glucose: step 4/4.</text>
</comment>
<gene>
    <name evidence="7" type="ORF">TAT_000016000</name>
    <name evidence="8" type="ORF">TAV_000015800</name>
</gene>
<comment type="similarity">
    <text evidence="3">Belongs to the class I fructose-bisphosphate aldolase family.</text>
</comment>
<comment type="catalytic activity">
    <reaction evidence="1">
        <text>beta-D-fructose 1,6-bisphosphate = D-glyceraldehyde 3-phosphate + dihydroxyacetone phosphate</text>
        <dbReference type="Rhea" id="RHEA:14729"/>
        <dbReference type="ChEBI" id="CHEBI:32966"/>
        <dbReference type="ChEBI" id="CHEBI:57642"/>
        <dbReference type="ChEBI" id="CHEBI:59776"/>
        <dbReference type="EC" id="4.1.2.13"/>
    </reaction>
</comment>
<dbReference type="EMBL" id="UIVT01000001">
    <property type="protein sequence ID" value="SVP88296.1"/>
    <property type="molecule type" value="Genomic_DNA"/>
</dbReference>
<dbReference type="PANTHER" id="PTHR11627">
    <property type="entry name" value="FRUCTOSE-BISPHOSPHATE ALDOLASE"/>
    <property type="match status" value="1"/>
</dbReference>